<keyword evidence="3" id="KW-1185">Reference proteome</keyword>
<keyword evidence="1" id="KW-0472">Membrane</keyword>
<dbReference type="Proteomes" id="UP000596092">
    <property type="component" value="Chromosome"/>
</dbReference>
<dbReference type="RefSeq" id="WP_199263426.1">
    <property type="nucleotide sequence ID" value="NZ_CP054140.1"/>
</dbReference>
<dbReference type="EMBL" id="CP054140">
    <property type="protein sequence ID" value="QQG64594.1"/>
    <property type="molecule type" value="Genomic_DNA"/>
</dbReference>
<accession>A0A7T5VB32</accession>
<feature type="transmembrane region" description="Helical" evidence="1">
    <location>
        <begin position="50"/>
        <end position="68"/>
    </location>
</feature>
<dbReference type="KEGG" id="dog:HP555_01325"/>
<evidence type="ECO:0000256" key="1">
    <source>
        <dbReference type="SAM" id="Phobius"/>
    </source>
</evidence>
<reference evidence="2 3" key="1">
    <citation type="submission" date="2020-05" db="EMBL/GenBank/DDBJ databases">
        <title>Complete genome of Desulfobulbus oligotrophicus.</title>
        <authorList>
            <person name="Podar M."/>
        </authorList>
    </citation>
    <scope>NUCLEOTIDE SEQUENCE [LARGE SCALE GENOMIC DNA]</scope>
    <source>
        <strain evidence="2 3">Prop6</strain>
    </source>
</reference>
<keyword evidence="1" id="KW-1133">Transmembrane helix</keyword>
<proteinExistence type="predicted"/>
<gene>
    <name evidence="2" type="ORF">HP555_01325</name>
</gene>
<evidence type="ECO:0000313" key="3">
    <source>
        <dbReference type="Proteomes" id="UP000596092"/>
    </source>
</evidence>
<protein>
    <submittedName>
        <fullName evidence="2">Uncharacterized protein</fullName>
    </submittedName>
</protein>
<dbReference type="AlphaFoldDB" id="A0A7T5VB32"/>
<feature type="transmembrane region" description="Helical" evidence="1">
    <location>
        <begin position="12"/>
        <end position="30"/>
    </location>
</feature>
<keyword evidence="1" id="KW-0812">Transmembrane</keyword>
<evidence type="ECO:0000313" key="2">
    <source>
        <dbReference type="EMBL" id="QQG64594.1"/>
    </source>
</evidence>
<sequence>MEQPAHNLIAKKVCWYESLAILFCIALSWFDEIFDIPYVLLGGPATPINWRESIFESIVIGIVGVVIIRHTYKLLTKISYLESILPICASCKAIRLDQEFWDSVKQVVETKAAAEFTHGICPKCIETYYPELRRKTAVKDTSGNAGT</sequence>
<name>A0A7T5VB32_9BACT</name>
<organism evidence="2 3">
    <name type="scientific">Desulfobulbus oligotrophicus</name>
    <dbReference type="NCBI Taxonomy" id="1909699"/>
    <lineage>
        <taxon>Bacteria</taxon>
        <taxon>Pseudomonadati</taxon>
        <taxon>Thermodesulfobacteriota</taxon>
        <taxon>Desulfobulbia</taxon>
        <taxon>Desulfobulbales</taxon>
        <taxon>Desulfobulbaceae</taxon>
        <taxon>Desulfobulbus</taxon>
    </lineage>
</organism>